<comment type="similarity">
    <text evidence="2">Belongs to the IucA/IucC family.</text>
</comment>
<protein>
    <submittedName>
        <fullName evidence="6">Siderophore synthetase component</fullName>
    </submittedName>
</protein>
<evidence type="ECO:0000259" key="5">
    <source>
        <dbReference type="Pfam" id="PF06276"/>
    </source>
</evidence>
<reference evidence="6 7" key="1">
    <citation type="submission" date="2016-10" db="EMBL/GenBank/DDBJ databases">
        <authorList>
            <person name="de Groot N.N."/>
        </authorList>
    </citation>
    <scope>NUCLEOTIDE SEQUENCE [LARGE SCALE GENOMIC DNA]</scope>
    <source>
        <strain evidence="6 7">DSM 43019</strain>
    </source>
</reference>
<dbReference type="STRING" id="35752.SAMN05421541_109150"/>
<dbReference type="InterPro" id="IPR037455">
    <property type="entry name" value="LucA/IucC-like"/>
</dbReference>
<accession>A0A1I2HZK0</accession>
<dbReference type="Gene3D" id="1.10.510.40">
    <property type="match status" value="1"/>
</dbReference>
<dbReference type="GO" id="GO:0016881">
    <property type="term" value="F:acid-amino acid ligase activity"/>
    <property type="evidence" value="ECO:0007669"/>
    <property type="project" value="UniProtKB-ARBA"/>
</dbReference>
<dbReference type="PANTHER" id="PTHR34384:SF5">
    <property type="entry name" value="L-2,3-DIAMINOPROPANOATE--CITRATE LIGASE"/>
    <property type="match status" value="1"/>
</dbReference>
<gene>
    <name evidence="6" type="ORF">SAMN05421541_109150</name>
</gene>
<dbReference type="AlphaFoldDB" id="A0A1I2HZK0"/>
<comment type="pathway">
    <text evidence="1">Siderophore biosynthesis.</text>
</comment>
<organism evidence="6 7">
    <name type="scientific">Actinoplanes philippinensis</name>
    <dbReference type="NCBI Taxonomy" id="35752"/>
    <lineage>
        <taxon>Bacteria</taxon>
        <taxon>Bacillati</taxon>
        <taxon>Actinomycetota</taxon>
        <taxon>Actinomycetes</taxon>
        <taxon>Micromonosporales</taxon>
        <taxon>Micromonosporaceae</taxon>
        <taxon>Actinoplanes</taxon>
    </lineage>
</organism>
<evidence type="ECO:0000256" key="1">
    <source>
        <dbReference type="ARBA" id="ARBA00004924"/>
    </source>
</evidence>
<dbReference type="Pfam" id="PF06276">
    <property type="entry name" value="FhuF"/>
    <property type="match status" value="1"/>
</dbReference>
<evidence type="ECO:0000256" key="3">
    <source>
        <dbReference type="SAM" id="MobiDB-lite"/>
    </source>
</evidence>
<dbReference type="GO" id="GO:0019290">
    <property type="term" value="P:siderophore biosynthetic process"/>
    <property type="evidence" value="ECO:0007669"/>
    <property type="project" value="InterPro"/>
</dbReference>
<feature type="region of interest" description="Disordered" evidence="3">
    <location>
        <begin position="1"/>
        <end position="42"/>
    </location>
</feature>
<feature type="domain" description="Aerobactin siderophore biosynthesis IucA/IucC-like C-terminal" evidence="5">
    <location>
        <begin position="375"/>
        <end position="484"/>
    </location>
</feature>
<keyword evidence="7" id="KW-1185">Reference proteome</keyword>
<dbReference type="Proteomes" id="UP000199645">
    <property type="component" value="Unassembled WGS sequence"/>
</dbReference>
<dbReference type="Pfam" id="PF04183">
    <property type="entry name" value="IucA_IucC"/>
    <property type="match status" value="2"/>
</dbReference>
<evidence type="ECO:0000313" key="6">
    <source>
        <dbReference type="EMBL" id="SFF35509.1"/>
    </source>
</evidence>
<feature type="compositionally biased region" description="Low complexity" evidence="3">
    <location>
        <begin position="9"/>
        <end position="18"/>
    </location>
</feature>
<feature type="domain" description="Aerobactin siderophore biosynthesis IucA/IucC N-terminal" evidence="4">
    <location>
        <begin position="177"/>
        <end position="227"/>
    </location>
</feature>
<dbReference type="EMBL" id="FONV01000009">
    <property type="protein sequence ID" value="SFF35509.1"/>
    <property type="molecule type" value="Genomic_DNA"/>
</dbReference>
<name>A0A1I2HZK0_9ACTN</name>
<evidence type="ECO:0000313" key="7">
    <source>
        <dbReference type="Proteomes" id="UP000199645"/>
    </source>
</evidence>
<evidence type="ECO:0000259" key="4">
    <source>
        <dbReference type="Pfam" id="PF04183"/>
    </source>
</evidence>
<feature type="domain" description="Aerobactin siderophore biosynthesis IucA/IucC N-terminal" evidence="4">
    <location>
        <begin position="233"/>
        <end position="347"/>
    </location>
</feature>
<dbReference type="PANTHER" id="PTHR34384">
    <property type="entry name" value="L-2,3-DIAMINOPROPANOATE--CITRATE LIGASE"/>
    <property type="match status" value="1"/>
</dbReference>
<dbReference type="InterPro" id="IPR022770">
    <property type="entry name" value="IucA/IucC-like_C"/>
</dbReference>
<dbReference type="InterPro" id="IPR007310">
    <property type="entry name" value="Aerobactin_biosyn_IucA/IucC_N"/>
</dbReference>
<proteinExistence type="inferred from homology"/>
<sequence>MGETHPTTHDVTPTAHTTSPHRTHHHNRDNEPVPHPTADPAGTRTQLAAIRPDLLDAYDTALPTARTAILARLLIATETEPLPGLTSRHHHHGHTHVRFGDTLLTYPTTAATPFTEPATGLHVTVHGRPTDDPAHLAATLWPGTRLTTELAESVANLALARAANPTPTWPTHPRPGQIEQTLVDGHPLHPCCRTRTGMTVADQLAYAPEHHPVITLRRLRVPPDRWHGTGEPVLLAHPWQATRLHQQYPWLTDDGPTGPARPLMSLRTVAPLDGGPHIKTAVDIQMTSAVRTVSPAAVHNGPLLSTLLHHLTRDLPIDVLAETTAGAVITDHGPDRRLAHLIRQPPPPDAVPLGILANQPHRFGDPHQLVKDLGQTFLAPLAQLLDRGIALEAHGQNSLAILRDGRITRILYRDLGGIRVHPARLKAAGHDIPPLHGDLPTDDDTELRTKLAAAALATVTRQLIANAGTDPDPLWHTTATALRHHPHLLTEPLPVKATTAMRLADNPLHDLWTHLPNPMAAHA</sequence>
<dbReference type="Gene3D" id="6.10.250.3370">
    <property type="match status" value="1"/>
</dbReference>
<evidence type="ECO:0000256" key="2">
    <source>
        <dbReference type="ARBA" id="ARBA00007832"/>
    </source>
</evidence>